<evidence type="ECO:0000313" key="3">
    <source>
        <dbReference type="Proteomes" id="UP000680865"/>
    </source>
</evidence>
<evidence type="ECO:0000313" key="2">
    <source>
        <dbReference type="EMBL" id="GIM73093.1"/>
    </source>
</evidence>
<dbReference type="Proteomes" id="UP000680865">
    <property type="component" value="Unassembled WGS sequence"/>
</dbReference>
<organism evidence="2 3">
    <name type="scientific">Winogradskya consettensis</name>
    <dbReference type="NCBI Taxonomy" id="113560"/>
    <lineage>
        <taxon>Bacteria</taxon>
        <taxon>Bacillati</taxon>
        <taxon>Actinomycetota</taxon>
        <taxon>Actinomycetes</taxon>
        <taxon>Micromonosporales</taxon>
        <taxon>Micromonosporaceae</taxon>
        <taxon>Winogradskya</taxon>
    </lineage>
</organism>
<dbReference type="AlphaFoldDB" id="A0A919VXU3"/>
<evidence type="ECO:0008006" key="4">
    <source>
        <dbReference type="Google" id="ProtNLM"/>
    </source>
</evidence>
<feature type="transmembrane region" description="Helical" evidence="1">
    <location>
        <begin position="58"/>
        <end position="77"/>
    </location>
</feature>
<reference evidence="2" key="1">
    <citation type="submission" date="2021-03" db="EMBL/GenBank/DDBJ databases">
        <title>Whole genome shotgun sequence of Actinoplanes consettensis NBRC 14913.</title>
        <authorList>
            <person name="Komaki H."/>
            <person name="Tamura T."/>
        </authorList>
    </citation>
    <scope>NUCLEOTIDE SEQUENCE</scope>
    <source>
        <strain evidence="2">NBRC 14913</strain>
    </source>
</reference>
<accession>A0A919VXU3</accession>
<keyword evidence="1" id="KW-1133">Transmembrane helix</keyword>
<sequence length="102" mass="11377">MTANETIDTRTPEEIRTDIERTRTDLTRPLRMITTARTTAAELPGRARQAGRTAGDHWMATAAATMAVAAAVTALILQRRRAATQARELAARSTWRRGFRNR</sequence>
<keyword evidence="1" id="KW-0472">Membrane</keyword>
<dbReference type="EMBL" id="BOQP01000016">
    <property type="protein sequence ID" value="GIM73093.1"/>
    <property type="molecule type" value="Genomic_DNA"/>
</dbReference>
<evidence type="ECO:0000256" key="1">
    <source>
        <dbReference type="SAM" id="Phobius"/>
    </source>
</evidence>
<protein>
    <recommendedName>
        <fullName evidence="4">DUF3618 domain-containing protein</fullName>
    </recommendedName>
</protein>
<proteinExistence type="predicted"/>
<comment type="caution">
    <text evidence="2">The sequence shown here is derived from an EMBL/GenBank/DDBJ whole genome shotgun (WGS) entry which is preliminary data.</text>
</comment>
<keyword evidence="1" id="KW-0812">Transmembrane</keyword>
<keyword evidence="3" id="KW-1185">Reference proteome</keyword>
<gene>
    <name evidence="2" type="ORF">Aco04nite_33590</name>
</gene>
<name>A0A919VXU3_9ACTN</name>
<dbReference type="RefSeq" id="WP_212998138.1">
    <property type="nucleotide sequence ID" value="NZ_BAAATW010000007.1"/>
</dbReference>